<organism evidence="2 3">
    <name type="scientific">Nitrincola nitratireducens</name>
    <dbReference type="NCBI Taxonomy" id="1229521"/>
    <lineage>
        <taxon>Bacteria</taxon>
        <taxon>Pseudomonadati</taxon>
        <taxon>Pseudomonadota</taxon>
        <taxon>Gammaproteobacteria</taxon>
        <taxon>Oceanospirillales</taxon>
        <taxon>Oceanospirillaceae</taxon>
        <taxon>Nitrincola</taxon>
    </lineage>
</organism>
<accession>W9URF4</accession>
<feature type="transmembrane region" description="Helical" evidence="1">
    <location>
        <begin position="56"/>
        <end position="75"/>
    </location>
</feature>
<keyword evidence="1" id="KW-1133">Transmembrane helix</keyword>
<evidence type="ECO:0000313" key="2">
    <source>
        <dbReference type="EMBL" id="EXJ09674.1"/>
    </source>
</evidence>
<dbReference type="STRING" id="1229521.D791_03346"/>
<comment type="caution">
    <text evidence="2">The sequence shown here is derived from an EMBL/GenBank/DDBJ whole genome shotgun (WGS) entry which is preliminary data.</text>
</comment>
<dbReference type="OrthoDB" id="7019386at2"/>
<dbReference type="EMBL" id="AONB01000021">
    <property type="protein sequence ID" value="EXJ09674.1"/>
    <property type="molecule type" value="Genomic_DNA"/>
</dbReference>
<evidence type="ECO:0000313" key="3">
    <source>
        <dbReference type="Proteomes" id="UP000019464"/>
    </source>
</evidence>
<evidence type="ECO:0008006" key="4">
    <source>
        <dbReference type="Google" id="ProtNLM"/>
    </source>
</evidence>
<keyword evidence="1" id="KW-0472">Membrane</keyword>
<name>W9URF4_9GAMM</name>
<dbReference type="RefSeq" id="WP_036513441.1">
    <property type="nucleotide sequence ID" value="NZ_AONB01000021.1"/>
</dbReference>
<sequence length="78" mass="8748">MKTSITLYDALRSIDVPADKAKDVIEAMESDMNELATKQDLNQGLKNLEDRLTSQMFRMLMMQTFAIAGLVVAIVKLL</sequence>
<evidence type="ECO:0000256" key="1">
    <source>
        <dbReference type="SAM" id="Phobius"/>
    </source>
</evidence>
<proteinExistence type="predicted"/>
<dbReference type="AlphaFoldDB" id="W9URF4"/>
<protein>
    <recommendedName>
        <fullName evidence="4">DUF1640 domain-containing protein</fullName>
    </recommendedName>
</protein>
<dbReference type="Proteomes" id="UP000019464">
    <property type="component" value="Unassembled WGS sequence"/>
</dbReference>
<reference evidence="3" key="1">
    <citation type="submission" date="2012-11" db="EMBL/GenBank/DDBJ databases">
        <authorList>
            <person name="Singh A."/>
            <person name="Pinnaka A.K."/>
            <person name="Vaidya B."/>
        </authorList>
    </citation>
    <scope>NUCLEOTIDE SEQUENCE [LARGE SCALE GENOMIC DNA]</scope>
    <source>
        <strain evidence="3">AK23</strain>
    </source>
</reference>
<reference evidence="2 3" key="2">
    <citation type="journal article" date="2015" name="Syst. Appl. Microbiol.">
        <title>Nitrincola nitratireducens sp. nov. isolated from a haloalkaline crater lake.</title>
        <authorList>
            <person name="Singh A."/>
            <person name="Vaidya B."/>
            <person name="Tanuku N.R."/>
            <person name="Pinnaka A.K."/>
        </authorList>
    </citation>
    <scope>NUCLEOTIDE SEQUENCE [LARGE SCALE GENOMIC DNA]</scope>
    <source>
        <strain evidence="2 3">AK23</strain>
    </source>
</reference>
<keyword evidence="3" id="KW-1185">Reference proteome</keyword>
<gene>
    <name evidence="2" type="ORF">D791_03346</name>
</gene>
<keyword evidence="1" id="KW-0812">Transmembrane</keyword>